<gene>
    <name evidence="4" type="ORF">NLI96_g4592</name>
</gene>
<dbReference type="Proteomes" id="UP001212997">
    <property type="component" value="Unassembled WGS sequence"/>
</dbReference>
<keyword evidence="1" id="KW-0863">Zinc-finger</keyword>
<evidence type="ECO:0000256" key="1">
    <source>
        <dbReference type="PROSITE-ProRule" id="PRU00042"/>
    </source>
</evidence>
<dbReference type="EMBL" id="JANAWD010000137">
    <property type="protein sequence ID" value="KAJ3485934.1"/>
    <property type="molecule type" value="Genomic_DNA"/>
</dbReference>
<reference evidence="4" key="1">
    <citation type="submission" date="2022-07" db="EMBL/GenBank/DDBJ databases">
        <title>Genome Sequence of Physisporinus lineatus.</title>
        <authorList>
            <person name="Buettner E."/>
        </authorList>
    </citation>
    <scope>NUCLEOTIDE SEQUENCE</scope>
    <source>
        <strain evidence="4">VT162</strain>
    </source>
</reference>
<name>A0AAD5YEM2_9APHY</name>
<feature type="compositionally biased region" description="Low complexity" evidence="2">
    <location>
        <begin position="64"/>
        <end position="84"/>
    </location>
</feature>
<feature type="region of interest" description="Disordered" evidence="2">
    <location>
        <begin position="132"/>
        <end position="189"/>
    </location>
</feature>
<comment type="caution">
    <text evidence="4">The sequence shown here is derived from an EMBL/GenBank/DDBJ whole genome shotgun (WGS) entry which is preliminary data.</text>
</comment>
<keyword evidence="1" id="KW-0862">Zinc</keyword>
<keyword evidence="5" id="KW-1185">Reference proteome</keyword>
<feature type="region of interest" description="Disordered" evidence="2">
    <location>
        <begin position="52"/>
        <end position="111"/>
    </location>
</feature>
<evidence type="ECO:0000256" key="2">
    <source>
        <dbReference type="SAM" id="MobiDB-lite"/>
    </source>
</evidence>
<organism evidence="4 5">
    <name type="scientific">Meripilus lineatus</name>
    <dbReference type="NCBI Taxonomy" id="2056292"/>
    <lineage>
        <taxon>Eukaryota</taxon>
        <taxon>Fungi</taxon>
        <taxon>Dikarya</taxon>
        <taxon>Basidiomycota</taxon>
        <taxon>Agaricomycotina</taxon>
        <taxon>Agaricomycetes</taxon>
        <taxon>Polyporales</taxon>
        <taxon>Meripilaceae</taxon>
        <taxon>Meripilus</taxon>
    </lineage>
</organism>
<evidence type="ECO:0000259" key="3">
    <source>
        <dbReference type="PROSITE" id="PS50157"/>
    </source>
</evidence>
<feature type="domain" description="C2H2-type" evidence="3">
    <location>
        <begin position="193"/>
        <end position="220"/>
    </location>
</feature>
<evidence type="ECO:0000313" key="4">
    <source>
        <dbReference type="EMBL" id="KAJ3485934.1"/>
    </source>
</evidence>
<accession>A0AAD5YEM2</accession>
<dbReference type="PROSITE" id="PS50157">
    <property type="entry name" value="ZINC_FINGER_C2H2_2"/>
    <property type="match status" value="1"/>
</dbReference>
<proteinExistence type="predicted"/>
<dbReference type="InterPro" id="IPR013087">
    <property type="entry name" value="Znf_C2H2_type"/>
</dbReference>
<dbReference type="AlphaFoldDB" id="A0AAD5YEM2"/>
<dbReference type="GO" id="GO:0008270">
    <property type="term" value="F:zinc ion binding"/>
    <property type="evidence" value="ECO:0007669"/>
    <property type="project" value="UniProtKB-KW"/>
</dbReference>
<keyword evidence="1" id="KW-0479">Metal-binding</keyword>
<protein>
    <recommendedName>
        <fullName evidence="3">C2H2-type domain-containing protein</fullName>
    </recommendedName>
</protein>
<sequence length="231" mass="25792">MDSALYVNMFTQGHPLSLATHHKSSYSPKDTSPQSGPVYLRQHRTIELIELIEVPAPPPRQQPSTITSSEASSSPYTESCSSSEFDSEEDESAGSSYCSSDEEDMAQRDMPLYDDTYRTRLNRVLAWRDGFSKSSAAPSGGDAHASLSHQKRKVDHDSMDLDDQEMSQSPKRSRSIPPPEHRPSWPHRRLSAHSCSACDACFATRQSLRQHARDLEPSDPCRVAVEYGFES</sequence>
<evidence type="ECO:0000313" key="5">
    <source>
        <dbReference type="Proteomes" id="UP001212997"/>
    </source>
</evidence>